<accession>A0A5D8YWS1</accession>
<keyword evidence="2" id="KW-1185">Reference proteome</keyword>
<dbReference type="Proteomes" id="UP000323164">
    <property type="component" value="Unassembled WGS sequence"/>
</dbReference>
<protein>
    <submittedName>
        <fullName evidence="1">Uncharacterized protein</fullName>
    </submittedName>
</protein>
<dbReference type="RefSeq" id="WP_149353527.1">
    <property type="nucleotide sequence ID" value="NZ_VTRV01000154.1"/>
</dbReference>
<evidence type="ECO:0000313" key="2">
    <source>
        <dbReference type="Proteomes" id="UP000323164"/>
    </source>
</evidence>
<organism evidence="1 2">
    <name type="scientific">Cognatilysobacter lacus</name>
    <dbReference type="NCBI Taxonomy" id="1643323"/>
    <lineage>
        <taxon>Bacteria</taxon>
        <taxon>Pseudomonadati</taxon>
        <taxon>Pseudomonadota</taxon>
        <taxon>Gammaproteobacteria</taxon>
        <taxon>Lysobacterales</taxon>
        <taxon>Lysobacteraceae</taxon>
        <taxon>Cognatilysobacter</taxon>
    </lineage>
</organism>
<dbReference type="AlphaFoldDB" id="A0A5D8YWS1"/>
<sequence length="176" mass="19357">MDGFELCHPVDSANFLRIQEAIAGENPTSQWSPMPVHLIGRDNAKSLTRSSAPSLGAFLLVLRPEVVLAMGDILSTSSELLTLRAPALTLFLINPKATLDVLDPERSEVVRFASGRLMRVTKWVLKGTALPECDVFKVAGFRVSPPVVSERFVQRWQECGFQGLEFRQLEHAVAGA</sequence>
<reference evidence="1 2" key="1">
    <citation type="submission" date="2019-08" db="EMBL/GenBank/DDBJ databases">
        <title>Draft genome sequence of Lysobacter sp. UKS-15.</title>
        <authorList>
            <person name="Im W.-T."/>
        </authorList>
    </citation>
    <scope>NUCLEOTIDE SEQUENCE [LARGE SCALE GENOMIC DNA]</scope>
    <source>
        <strain evidence="1 2">UKS-15</strain>
    </source>
</reference>
<dbReference type="EMBL" id="VTRV01000154">
    <property type="protein sequence ID" value="TZF86961.1"/>
    <property type="molecule type" value="Genomic_DNA"/>
</dbReference>
<comment type="caution">
    <text evidence="1">The sequence shown here is derived from an EMBL/GenBank/DDBJ whole genome shotgun (WGS) entry which is preliminary data.</text>
</comment>
<gene>
    <name evidence="1" type="ORF">FW784_11740</name>
</gene>
<name>A0A5D8YWS1_9GAMM</name>
<evidence type="ECO:0000313" key="1">
    <source>
        <dbReference type="EMBL" id="TZF86961.1"/>
    </source>
</evidence>
<proteinExistence type="predicted"/>
<dbReference type="OrthoDB" id="5188015at2"/>